<evidence type="ECO:0000256" key="1">
    <source>
        <dbReference type="ARBA" id="ARBA00004123"/>
    </source>
</evidence>
<evidence type="ECO:0000256" key="2">
    <source>
        <dbReference type="ARBA" id="ARBA00005510"/>
    </source>
</evidence>
<evidence type="ECO:0000313" key="8">
    <source>
        <dbReference type="EnsemblPlants" id="EMT24926"/>
    </source>
</evidence>
<dbReference type="GO" id="GO:0005634">
    <property type="term" value="C:nucleus"/>
    <property type="evidence" value="ECO:0007669"/>
    <property type="project" value="UniProtKB-SubCell"/>
</dbReference>
<keyword evidence="4" id="KW-0238">DNA-binding</keyword>
<protein>
    <submittedName>
        <fullName evidence="8">Transcription factor SPATULA</fullName>
    </submittedName>
</protein>
<dbReference type="PROSITE" id="PS50888">
    <property type="entry name" value="BHLH"/>
    <property type="match status" value="1"/>
</dbReference>
<dbReference type="EnsemblPlants" id="EMT24926">
    <property type="protein sequence ID" value="EMT24926"/>
    <property type="gene ID" value="F775_23911"/>
</dbReference>
<sequence length="526" mass="59204">MADYFASDALFTDHFRRCFRMRKTVFDCLSQRQEAARKDVERAFGVLPDEGDDAAVALEFKNMGDPIQLPDQNPATFEEFIEMHQQIRHQPTHEQLKEYLIEHQWALQLFHGPESRGKARQSTPVRSRSVAAWALPPPREQRRRPVAGAPFLGSFSVLAAAGDQSSSGWWRALLLSWSPVRRSGGRQRAMMDQEHLDFIMRHHHHQDGMGFVPADRGDSEEALGSSESEPAGRPRGKRARAAEVHNLSEKRRRCKINEKMKALQSLVPNSSKLTEVMLYGRRRHRLLLLQTDKASMLDDAIEYLKHLQLQVQMLSMRNGMYRPSVNLPGAPDQLPTSQMCAALNRVDASSNHPSSMLPMNHFLGAMSGTRHLYGPPNQDRPRHEPLVLSSVPCTTTREPPFLLGPSQGSPLRSLQLTLPAEMIFQEEAMLKHRLSSTQETTSVPGHEMKQETPAARAGHFDACSIWKNQSQDMTPNNPESVLFAPHLRSTNANSKISWLKIDILENSENALFGNGNADSGLRAESK</sequence>
<keyword evidence="6" id="KW-0539">Nucleus</keyword>
<evidence type="ECO:0000256" key="4">
    <source>
        <dbReference type="ARBA" id="ARBA00023125"/>
    </source>
</evidence>
<name>M8CN34_AEGTA</name>
<accession>M8CN34</accession>
<organism evidence="8">
    <name type="scientific">Aegilops tauschii</name>
    <name type="common">Tausch's goatgrass</name>
    <name type="synonym">Aegilops squarrosa</name>
    <dbReference type="NCBI Taxonomy" id="37682"/>
    <lineage>
        <taxon>Eukaryota</taxon>
        <taxon>Viridiplantae</taxon>
        <taxon>Streptophyta</taxon>
        <taxon>Embryophyta</taxon>
        <taxon>Tracheophyta</taxon>
        <taxon>Spermatophyta</taxon>
        <taxon>Magnoliopsida</taxon>
        <taxon>Liliopsida</taxon>
        <taxon>Poales</taxon>
        <taxon>Poaceae</taxon>
        <taxon>BOP clade</taxon>
        <taxon>Pooideae</taxon>
        <taxon>Triticodae</taxon>
        <taxon>Triticeae</taxon>
        <taxon>Triticinae</taxon>
        <taxon>Aegilops</taxon>
    </lineage>
</organism>
<evidence type="ECO:0000256" key="5">
    <source>
        <dbReference type="ARBA" id="ARBA00023163"/>
    </source>
</evidence>
<evidence type="ECO:0000256" key="6">
    <source>
        <dbReference type="ARBA" id="ARBA00023242"/>
    </source>
</evidence>
<dbReference type="InterPro" id="IPR011598">
    <property type="entry name" value="bHLH_dom"/>
</dbReference>
<dbReference type="Pfam" id="PF00010">
    <property type="entry name" value="HLH"/>
    <property type="match status" value="1"/>
</dbReference>
<dbReference type="GO" id="GO:0046983">
    <property type="term" value="F:protein dimerization activity"/>
    <property type="evidence" value="ECO:0007669"/>
    <property type="project" value="InterPro"/>
</dbReference>
<feature type="region of interest" description="Disordered" evidence="7">
    <location>
        <begin position="433"/>
        <end position="456"/>
    </location>
</feature>
<dbReference type="GO" id="GO:0003677">
    <property type="term" value="F:DNA binding"/>
    <property type="evidence" value="ECO:0007669"/>
    <property type="project" value="UniProtKB-KW"/>
</dbReference>
<comment type="subcellular location">
    <subcellularLocation>
        <location evidence="1">Nucleus</location>
    </subcellularLocation>
</comment>
<evidence type="ECO:0000256" key="7">
    <source>
        <dbReference type="SAM" id="MobiDB-lite"/>
    </source>
</evidence>
<proteinExistence type="inferred from homology"/>
<dbReference type="InterPro" id="IPR047265">
    <property type="entry name" value="PIF1-like_bHLH"/>
</dbReference>
<feature type="region of interest" description="Disordered" evidence="7">
    <location>
        <begin position="207"/>
        <end position="247"/>
    </location>
</feature>
<evidence type="ECO:0000256" key="3">
    <source>
        <dbReference type="ARBA" id="ARBA00023015"/>
    </source>
</evidence>
<keyword evidence="3" id="KW-0805">Transcription regulation</keyword>
<dbReference type="AlphaFoldDB" id="M8CN34"/>
<dbReference type="SUPFAM" id="SSF47459">
    <property type="entry name" value="HLH, helix-loop-helix DNA-binding domain"/>
    <property type="match status" value="1"/>
</dbReference>
<dbReference type="InterPro" id="IPR031066">
    <property type="entry name" value="bHLH_ALC-like_plant"/>
</dbReference>
<keyword evidence="5" id="KW-0804">Transcription</keyword>
<dbReference type="PANTHER" id="PTHR45855">
    <property type="entry name" value="TRANSCRIPTION FACTOR PIF1-RELATED"/>
    <property type="match status" value="1"/>
</dbReference>
<dbReference type="Gene3D" id="4.10.280.10">
    <property type="entry name" value="Helix-loop-helix DNA-binding domain"/>
    <property type="match status" value="1"/>
</dbReference>
<dbReference type="SMART" id="SM00353">
    <property type="entry name" value="HLH"/>
    <property type="match status" value="1"/>
</dbReference>
<dbReference type="InterPro" id="IPR036638">
    <property type="entry name" value="HLH_DNA-bd_sf"/>
</dbReference>
<reference evidence="8" key="1">
    <citation type="submission" date="2015-06" db="UniProtKB">
        <authorList>
            <consortium name="EnsemblPlants"/>
        </authorList>
    </citation>
    <scope>IDENTIFICATION</scope>
</reference>
<dbReference type="CDD" id="cd11445">
    <property type="entry name" value="bHLH_AtPIF_like"/>
    <property type="match status" value="1"/>
</dbReference>
<dbReference type="PANTHER" id="PTHR45855:SF6">
    <property type="entry name" value="TRANSCRIPTION FACTOR ALC"/>
    <property type="match status" value="1"/>
</dbReference>
<comment type="similarity">
    <text evidence="2">Belongs to the bHLH protein family.</text>
</comment>